<dbReference type="AlphaFoldDB" id="A0A1X0RBU4"/>
<dbReference type="VEuPathDB" id="FungiDB:BCV72DRAFT_319613"/>
<proteinExistence type="predicted"/>
<gene>
    <name evidence="1" type="ORF">BCV72DRAFT_319613</name>
</gene>
<accession>A0A1X0RBU4</accession>
<dbReference type="Proteomes" id="UP000242414">
    <property type="component" value="Unassembled WGS sequence"/>
</dbReference>
<evidence type="ECO:0000313" key="1">
    <source>
        <dbReference type="EMBL" id="ORE09533.1"/>
    </source>
</evidence>
<protein>
    <submittedName>
        <fullName evidence="1">Uncharacterized protein</fullName>
    </submittedName>
</protein>
<name>A0A1X0RBU4_RHIZD</name>
<organism evidence="1">
    <name type="scientific">Rhizopus microsporus var. microsporus</name>
    <dbReference type="NCBI Taxonomy" id="86635"/>
    <lineage>
        <taxon>Eukaryota</taxon>
        <taxon>Fungi</taxon>
        <taxon>Fungi incertae sedis</taxon>
        <taxon>Mucoromycota</taxon>
        <taxon>Mucoromycotina</taxon>
        <taxon>Mucoromycetes</taxon>
        <taxon>Mucorales</taxon>
        <taxon>Mucorineae</taxon>
        <taxon>Rhizopodaceae</taxon>
        <taxon>Rhizopus</taxon>
    </lineage>
</organism>
<reference evidence="1" key="1">
    <citation type="journal article" date="2016" name="Proc. Natl. Acad. Sci. U.S.A.">
        <title>Lipid metabolic changes in an early divergent fungus govern the establishment of a mutualistic symbiosis with endobacteria.</title>
        <authorList>
            <person name="Lastovetsky O.A."/>
            <person name="Gaspar M.L."/>
            <person name="Mondo S.J."/>
            <person name="LaButti K.M."/>
            <person name="Sandor L."/>
            <person name="Grigoriev I.V."/>
            <person name="Henry S.A."/>
            <person name="Pawlowska T.E."/>
        </authorList>
    </citation>
    <scope>NUCLEOTIDE SEQUENCE [LARGE SCALE GENOMIC DNA]</scope>
    <source>
        <strain evidence="1">ATCC 52814</strain>
    </source>
</reference>
<sequence>MHWSAAHQPQVFTNIETNNNIESWHNQLKVNYLQRKRNRRLDQLIFILVDDAHTDSMHNTAKMATNIGRTSSETREVIKRIIAAEEINELPLEDMAQKVHIDEEVCYIVKSLLTNT</sequence>
<dbReference type="EMBL" id="KV921875">
    <property type="protein sequence ID" value="ORE09533.1"/>
    <property type="molecule type" value="Genomic_DNA"/>
</dbReference>
<dbReference type="OrthoDB" id="2430203at2759"/>